<dbReference type="Proteomes" id="UP000527143">
    <property type="component" value="Unassembled WGS sequence"/>
</dbReference>
<reference evidence="2 3" key="1">
    <citation type="submission" date="2020-08" db="EMBL/GenBank/DDBJ databases">
        <title>Genomic Encyclopedia of Type Strains, Phase IV (KMG-IV): sequencing the most valuable type-strain genomes for metagenomic binning, comparative biology and taxonomic classification.</title>
        <authorList>
            <person name="Goeker M."/>
        </authorList>
    </citation>
    <scope>NUCLEOTIDE SEQUENCE [LARGE SCALE GENOMIC DNA]</scope>
    <source>
        <strain evidence="2 3">DSM 26736</strain>
    </source>
</reference>
<keyword evidence="1" id="KW-0472">Membrane</keyword>
<feature type="transmembrane region" description="Helical" evidence="1">
    <location>
        <begin position="12"/>
        <end position="37"/>
    </location>
</feature>
<name>A0A840YP10_9SPHN</name>
<dbReference type="RefSeq" id="WP_184089415.1">
    <property type="nucleotide sequence ID" value="NZ_JACIJF010000010.1"/>
</dbReference>
<evidence type="ECO:0000313" key="3">
    <source>
        <dbReference type="Proteomes" id="UP000527143"/>
    </source>
</evidence>
<keyword evidence="1" id="KW-0812">Transmembrane</keyword>
<dbReference type="AlphaFoldDB" id="A0A840YP10"/>
<accession>A0A840YP10</accession>
<evidence type="ECO:0000313" key="2">
    <source>
        <dbReference type="EMBL" id="MBB5711860.1"/>
    </source>
</evidence>
<keyword evidence="1" id="KW-1133">Transmembrane helix</keyword>
<proteinExistence type="predicted"/>
<dbReference type="EMBL" id="JACIJF010000010">
    <property type="protein sequence ID" value="MBB5711860.1"/>
    <property type="molecule type" value="Genomic_DNA"/>
</dbReference>
<organism evidence="2 3">
    <name type="scientific">Sphingomonas xinjiangensis</name>
    <dbReference type="NCBI Taxonomy" id="643568"/>
    <lineage>
        <taxon>Bacteria</taxon>
        <taxon>Pseudomonadati</taxon>
        <taxon>Pseudomonadota</taxon>
        <taxon>Alphaproteobacteria</taxon>
        <taxon>Sphingomonadales</taxon>
        <taxon>Sphingomonadaceae</taxon>
        <taxon>Sphingomonas</taxon>
    </lineage>
</organism>
<gene>
    <name evidence="2" type="ORF">FHT02_003112</name>
</gene>
<protein>
    <submittedName>
        <fullName evidence="2">Uncharacterized protein</fullName>
    </submittedName>
</protein>
<evidence type="ECO:0000256" key="1">
    <source>
        <dbReference type="SAM" id="Phobius"/>
    </source>
</evidence>
<keyword evidence="3" id="KW-1185">Reference proteome</keyword>
<comment type="caution">
    <text evidence="2">The sequence shown here is derived from an EMBL/GenBank/DDBJ whole genome shotgun (WGS) entry which is preliminary data.</text>
</comment>
<sequence>MAGFRIAHIRSGSLPVLSIGIAIMKFHIVAIAALGFLGQTAAIAAAGSAQTLQVRPGTVVDKPFGSRSAQGAADVVQTYFALIGERKYSAAYALWSTTPKDGRTSRSTFVRSFSRYTSYRANVGAPSRIEAAAGSAYVTVPVRVDTVSRMGELRRQNLKVVLRRANAPGAASASRMWRIYDINS</sequence>